<sequence length="267" mass="28841">MLDKTNFHGLSQTEAEKRLARDGPNEVAEKPFNFMKAILSRLWEPSAWILEGALIVELLLSKGIQASFIVLMLLFAATNGAIQSRRANVVLRGLAHDLTPTAIVNRDGKWTRLAAQALVVDDIINLRQGNIIPADVRLLKDTLKVDESTITGESKAVTHIPGDTAYAGTEVLAGNALAVVTSVGAASRTGKTISLVNQSGAPGHLQKLLGKIINYLAVLDAILAVILIIVAVIRHENLVAMLPVLGDAFYRYDSDCHAIEFHCCQFS</sequence>
<organism evidence="6 7">
    <name type="scientific">Lacticaseibacillus zeae DSM 20178 = KCTC 3804</name>
    <dbReference type="NCBI Taxonomy" id="1423816"/>
    <lineage>
        <taxon>Bacteria</taxon>
        <taxon>Bacillati</taxon>
        <taxon>Bacillota</taxon>
        <taxon>Bacilli</taxon>
        <taxon>Lactobacillales</taxon>
        <taxon>Lactobacillaceae</taxon>
        <taxon>Lacticaseibacillus</taxon>
    </lineage>
</organism>
<dbReference type="AlphaFoldDB" id="A0A0R1ESA4"/>
<comment type="caution">
    <text evidence="6">The sequence shown here is derived from an EMBL/GenBank/DDBJ whole genome shotgun (WGS) entry which is preliminary data.</text>
</comment>
<dbReference type="InterPro" id="IPR023298">
    <property type="entry name" value="ATPase_P-typ_TM_dom_sf"/>
</dbReference>
<evidence type="ECO:0000256" key="4">
    <source>
        <dbReference type="SAM" id="Phobius"/>
    </source>
</evidence>
<dbReference type="Gene3D" id="2.70.150.10">
    <property type="entry name" value="Calcium-transporting ATPase, cytoplasmic transduction domain A"/>
    <property type="match status" value="1"/>
</dbReference>
<dbReference type="SMART" id="SM00831">
    <property type="entry name" value="Cation_ATPase_N"/>
    <property type="match status" value="1"/>
</dbReference>
<dbReference type="InterPro" id="IPR001757">
    <property type="entry name" value="P_typ_ATPase"/>
</dbReference>
<dbReference type="InterPro" id="IPR008250">
    <property type="entry name" value="ATPase_P-typ_transduc_dom_A_sf"/>
</dbReference>
<dbReference type="Proteomes" id="UP000051984">
    <property type="component" value="Unassembled WGS sequence"/>
</dbReference>
<dbReference type="eggNOG" id="COG0474">
    <property type="taxonomic scope" value="Bacteria"/>
</dbReference>
<dbReference type="SUPFAM" id="SSF81665">
    <property type="entry name" value="Calcium ATPase, transmembrane domain M"/>
    <property type="match status" value="1"/>
</dbReference>
<dbReference type="GO" id="GO:0016887">
    <property type="term" value="F:ATP hydrolysis activity"/>
    <property type="evidence" value="ECO:0007669"/>
    <property type="project" value="InterPro"/>
</dbReference>
<evidence type="ECO:0000256" key="1">
    <source>
        <dbReference type="ARBA" id="ARBA00004141"/>
    </source>
</evidence>
<feature type="domain" description="Cation-transporting P-type ATPase N-terminal" evidence="5">
    <location>
        <begin position="4"/>
        <end position="62"/>
    </location>
</feature>
<keyword evidence="2" id="KW-0547">Nucleotide-binding</keyword>
<keyword evidence="4" id="KW-0472">Membrane</keyword>
<dbReference type="EMBL" id="AZCT01000009">
    <property type="protein sequence ID" value="KRK12252.1"/>
    <property type="molecule type" value="Genomic_DNA"/>
</dbReference>
<feature type="transmembrane region" description="Helical" evidence="4">
    <location>
        <begin position="212"/>
        <end position="233"/>
    </location>
</feature>
<evidence type="ECO:0000313" key="7">
    <source>
        <dbReference type="Proteomes" id="UP000051984"/>
    </source>
</evidence>
<dbReference type="PATRIC" id="fig|1423816.3.peg.3124"/>
<dbReference type="GO" id="GO:0005524">
    <property type="term" value="F:ATP binding"/>
    <property type="evidence" value="ECO:0007669"/>
    <property type="project" value="UniProtKB-KW"/>
</dbReference>
<evidence type="ECO:0000313" key="6">
    <source>
        <dbReference type="EMBL" id="KRK12252.1"/>
    </source>
</evidence>
<dbReference type="Pfam" id="PF00690">
    <property type="entry name" value="Cation_ATPase_N"/>
    <property type="match status" value="1"/>
</dbReference>
<dbReference type="GO" id="GO:0016020">
    <property type="term" value="C:membrane"/>
    <property type="evidence" value="ECO:0007669"/>
    <property type="project" value="UniProtKB-SubCell"/>
</dbReference>
<dbReference type="InterPro" id="IPR059000">
    <property type="entry name" value="ATPase_P-type_domA"/>
</dbReference>
<gene>
    <name evidence="6" type="ORF">FD51_GL003010</name>
</gene>
<evidence type="ECO:0000256" key="3">
    <source>
        <dbReference type="ARBA" id="ARBA00022840"/>
    </source>
</evidence>
<comment type="subcellular location">
    <subcellularLocation>
        <location evidence="1">Membrane</location>
        <topology evidence="1">Multi-pass membrane protein</topology>
    </subcellularLocation>
</comment>
<keyword evidence="4" id="KW-1133">Transmembrane helix</keyword>
<evidence type="ECO:0000259" key="5">
    <source>
        <dbReference type="SMART" id="SM00831"/>
    </source>
</evidence>
<dbReference type="InterPro" id="IPR004014">
    <property type="entry name" value="ATPase_P-typ_cation-transptr_N"/>
</dbReference>
<protein>
    <submittedName>
        <fullName evidence="6">Cadmium-manganese-transporting P-type ATPase</fullName>
    </submittedName>
</protein>
<proteinExistence type="predicted"/>
<keyword evidence="3" id="KW-0067">ATP-binding</keyword>
<dbReference type="PANTHER" id="PTHR42861">
    <property type="entry name" value="CALCIUM-TRANSPORTING ATPASE"/>
    <property type="match status" value="1"/>
</dbReference>
<keyword evidence="4" id="KW-0812">Transmembrane</keyword>
<evidence type="ECO:0000256" key="2">
    <source>
        <dbReference type="ARBA" id="ARBA00022741"/>
    </source>
</evidence>
<dbReference type="Gene3D" id="1.20.1110.10">
    <property type="entry name" value="Calcium-transporting ATPase, transmembrane domain"/>
    <property type="match status" value="1"/>
</dbReference>
<feature type="transmembrane region" description="Helical" evidence="4">
    <location>
        <begin position="64"/>
        <end position="82"/>
    </location>
</feature>
<reference evidence="6 7" key="1">
    <citation type="journal article" date="2015" name="Genome Announc.">
        <title>Expanding the biotechnology potential of lactobacilli through comparative genomics of 213 strains and associated genera.</title>
        <authorList>
            <person name="Sun Z."/>
            <person name="Harris H.M."/>
            <person name="McCann A."/>
            <person name="Guo C."/>
            <person name="Argimon S."/>
            <person name="Zhang W."/>
            <person name="Yang X."/>
            <person name="Jeffery I.B."/>
            <person name="Cooney J.C."/>
            <person name="Kagawa T.F."/>
            <person name="Liu W."/>
            <person name="Song Y."/>
            <person name="Salvetti E."/>
            <person name="Wrobel A."/>
            <person name="Rasinkangas P."/>
            <person name="Parkhill J."/>
            <person name="Rea M.C."/>
            <person name="O'Sullivan O."/>
            <person name="Ritari J."/>
            <person name="Douillard F.P."/>
            <person name="Paul Ross R."/>
            <person name="Yang R."/>
            <person name="Briner A.E."/>
            <person name="Felis G.E."/>
            <person name="de Vos W.M."/>
            <person name="Barrangou R."/>
            <person name="Klaenhammer T.R."/>
            <person name="Caufield P.W."/>
            <person name="Cui Y."/>
            <person name="Zhang H."/>
            <person name="O'Toole P.W."/>
        </authorList>
    </citation>
    <scope>NUCLEOTIDE SEQUENCE [LARGE SCALE GENOMIC DNA]</scope>
    <source>
        <strain evidence="6 7">DSM 20178</strain>
    </source>
</reference>
<accession>A0A0R1ESA4</accession>
<name>A0A0R1ESA4_LACZE</name>
<dbReference type="SUPFAM" id="SSF81653">
    <property type="entry name" value="Calcium ATPase, transduction domain A"/>
    <property type="match status" value="1"/>
</dbReference>
<dbReference type="NCBIfam" id="TIGR01494">
    <property type="entry name" value="ATPase_P-type"/>
    <property type="match status" value="1"/>
</dbReference>
<dbReference type="Pfam" id="PF00122">
    <property type="entry name" value="E1-E2_ATPase"/>
    <property type="match status" value="1"/>
</dbReference>